<dbReference type="EMBL" id="QFFZ01000052">
    <property type="protein sequence ID" value="TEB09313.1"/>
    <property type="molecule type" value="Genomic_DNA"/>
</dbReference>
<name>A0A4Y7RKD8_9FIRM</name>
<comment type="caution">
    <text evidence="1">The sequence shown here is derived from an EMBL/GenBank/DDBJ whole genome shotgun (WGS) entry which is preliminary data.</text>
</comment>
<keyword evidence="2" id="KW-1185">Reference proteome</keyword>
<organism evidence="1 2">
    <name type="scientific">Pelotomaculum propionicicum</name>
    <dbReference type="NCBI Taxonomy" id="258475"/>
    <lineage>
        <taxon>Bacteria</taxon>
        <taxon>Bacillati</taxon>
        <taxon>Bacillota</taxon>
        <taxon>Clostridia</taxon>
        <taxon>Eubacteriales</taxon>
        <taxon>Desulfotomaculaceae</taxon>
        <taxon>Pelotomaculum</taxon>
    </lineage>
</organism>
<evidence type="ECO:0008006" key="3">
    <source>
        <dbReference type="Google" id="ProtNLM"/>
    </source>
</evidence>
<reference evidence="1 2" key="1">
    <citation type="journal article" date="2018" name="Environ. Microbiol.">
        <title>Novel energy conservation strategies and behaviour of Pelotomaculum schinkii driving syntrophic propionate catabolism.</title>
        <authorList>
            <person name="Hidalgo-Ahumada C.A.P."/>
            <person name="Nobu M.K."/>
            <person name="Narihiro T."/>
            <person name="Tamaki H."/>
            <person name="Liu W.T."/>
            <person name="Kamagata Y."/>
            <person name="Stams A.J.M."/>
            <person name="Imachi H."/>
            <person name="Sousa D.Z."/>
        </authorList>
    </citation>
    <scope>NUCLEOTIDE SEQUENCE [LARGE SCALE GENOMIC DNA]</scope>
    <source>
        <strain evidence="1 2">MGP</strain>
    </source>
</reference>
<accession>A0A4Y7RKD8</accession>
<sequence length="425" mass="46953">MLPEGYTPEVGQIGSQLQSTFNLFDGAILNPDAALVLEYERMLDTDETVAASFYFLTLCVISFLGEYSHSDDRITALVHECFEGMDGSLALACEDILSAVWAGYSATEIVWLANSGRIMLDYLATYHPYSITFHVNERGRLDKIKQASLLNALGVDIPKEKSIIFSYRKRFNNYYGKSAFKPVRKNWLLKDAFLKMWARALDKFGTPILAAMVPDGTVKDPDTQQEMSQLEFATKLLANLQNGTALVFSAKDAGAGHSGQLPKVDAVATGGTGAGAAFDKAINYLNKMISRGLLIPSLVFDEGARSGSLALGMSHFSGFLQMVQALFTQLKEVLLDQFISRLITYNFGTQKDWGDFQKRQPSAEELKLYSEVFLNLTNAGMIDPAIEEDFTYARNVMGLPDRQVGTQAKAEKSYSRYLRAGQGGE</sequence>
<dbReference type="Proteomes" id="UP000297597">
    <property type="component" value="Unassembled WGS sequence"/>
</dbReference>
<dbReference type="Pfam" id="PF06074">
    <property type="entry name" value="Portal_Mu"/>
    <property type="match status" value="1"/>
</dbReference>
<dbReference type="AlphaFoldDB" id="A0A4Y7RKD8"/>
<evidence type="ECO:0000313" key="1">
    <source>
        <dbReference type="EMBL" id="TEB09313.1"/>
    </source>
</evidence>
<evidence type="ECO:0000313" key="2">
    <source>
        <dbReference type="Proteomes" id="UP000297597"/>
    </source>
</evidence>
<dbReference type="InterPro" id="IPR009279">
    <property type="entry name" value="Portal_Mu"/>
</dbReference>
<gene>
    <name evidence="1" type="ORF">Pmgp_03245</name>
</gene>
<dbReference type="OrthoDB" id="1804088at2"/>
<proteinExistence type="predicted"/>
<protein>
    <recommendedName>
        <fullName evidence="3">Portal protein</fullName>
    </recommendedName>
</protein>